<protein>
    <submittedName>
        <fullName evidence="2">Uncharacterized protein</fullName>
    </submittedName>
</protein>
<proteinExistence type="predicted"/>
<feature type="region of interest" description="Disordered" evidence="1">
    <location>
        <begin position="1"/>
        <end position="20"/>
    </location>
</feature>
<evidence type="ECO:0000313" key="3">
    <source>
        <dbReference type="Proteomes" id="UP000663844"/>
    </source>
</evidence>
<name>A0A819WW66_9BILA</name>
<feature type="non-terminal residue" evidence="2">
    <location>
        <position position="20"/>
    </location>
</feature>
<dbReference type="EMBL" id="CAJOAZ010006219">
    <property type="protein sequence ID" value="CAF4127484.1"/>
    <property type="molecule type" value="Genomic_DNA"/>
</dbReference>
<evidence type="ECO:0000313" key="2">
    <source>
        <dbReference type="EMBL" id="CAF4127484.1"/>
    </source>
</evidence>
<accession>A0A819WW66</accession>
<sequence>MDQEQTTLETNEELSGSATP</sequence>
<comment type="caution">
    <text evidence="2">The sequence shown here is derived from an EMBL/GenBank/DDBJ whole genome shotgun (WGS) entry which is preliminary data.</text>
</comment>
<evidence type="ECO:0000256" key="1">
    <source>
        <dbReference type="SAM" id="MobiDB-lite"/>
    </source>
</evidence>
<reference evidence="2" key="1">
    <citation type="submission" date="2021-02" db="EMBL/GenBank/DDBJ databases">
        <authorList>
            <person name="Nowell W R."/>
        </authorList>
    </citation>
    <scope>NUCLEOTIDE SEQUENCE</scope>
</reference>
<dbReference type="Proteomes" id="UP000663844">
    <property type="component" value="Unassembled WGS sequence"/>
</dbReference>
<organism evidence="2 3">
    <name type="scientific">Adineta steineri</name>
    <dbReference type="NCBI Taxonomy" id="433720"/>
    <lineage>
        <taxon>Eukaryota</taxon>
        <taxon>Metazoa</taxon>
        <taxon>Spiralia</taxon>
        <taxon>Gnathifera</taxon>
        <taxon>Rotifera</taxon>
        <taxon>Eurotatoria</taxon>
        <taxon>Bdelloidea</taxon>
        <taxon>Adinetida</taxon>
        <taxon>Adinetidae</taxon>
        <taxon>Adineta</taxon>
    </lineage>
</organism>
<dbReference type="AlphaFoldDB" id="A0A819WW66"/>
<gene>
    <name evidence="2" type="ORF">OXD698_LOCUS36831</name>
</gene>